<evidence type="ECO:0000256" key="2">
    <source>
        <dbReference type="ARBA" id="ARBA00004401"/>
    </source>
</evidence>
<evidence type="ECO:0000256" key="14">
    <source>
        <dbReference type="ARBA" id="ARBA00043078"/>
    </source>
</evidence>
<feature type="compositionally biased region" description="Low complexity" evidence="15">
    <location>
        <begin position="128"/>
        <end position="137"/>
    </location>
</feature>
<gene>
    <name evidence="17" type="ORF">JVT61DRAFT_4382</name>
</gene>
<dbReference type="GO" id="GO:0009277">
    <property type="term" value="C:fungal-type cell wall"/>
    <property type="evidence" value="ECO:0007669"/>
    <property type="project" value="TreeGrafter"/>
</dbReference>
<keyword evidence="8" id="KW-0325">Glycoprotein</keyword>
<keyword evidence="18" id="KW-1185">Reference proteome</keyword>
<keyword evidence="16" id="KW-0812">Transmembrane</keyword>
<keyword evidence="11" id="KW-0624">Polysaccharide degradation</keyword>
<dbReference type="Gene3D" id="3.20.20.80">
    <property type="entry name" value="Glycosidases"/>
    <property type="match status" value="2"/>
</dbReference>
<dbReference type="Proteomes" id="UP000683000">
    <property type="component" value="Unassembled WGS sequence"/>
</dbReference>
<dbReference type="InterPro" id="IPR050732">
    <property type="entry name" value="Beta-glucan_modifiers"/>
</dbReference>
<evidence type="ECO:0000256" key="9">
    <source>
        <dbReference type="ARBA" id="ARBA00023277"/>
    </source>
</evidence>
<evidence type="ECO:0000256" key="4">
    <source>
        <dbReference type="ARBA" id="ARBA00012780"/>
    </source>
</evidence>
<feature type="compositionally biased region" description="Polar residues" evidence="15">
    <location>
        <begin position="33"/>
        <end position="55"/>
    </location>
</feature>
<feature type="region of interest" description="Disordered" evidence="15">
    <location>
        <begin position="20"/>
        <end position="71"/>
    </location>
</feature>
<evidence type="ECO:0000313" key="18">
    <source>
        <dbReference type="Proteomes" id="UP000683000"/>
    </source>
</evidence>
<evidence type="ECO:0000256" key="5">
    <source>
        <dbReference type="ARBA" id="ARBA00022475"/>
    </source>
</evidence>
<evidence type="ECO:0000256" key="11">
    <source>
        <dbReference type="ARBA" id="ARBA00023326"/>
    </source>
</evidence>
<dbReference type="GO" id="GO:0005576">
    <property type="term" value="C:extracellular region"/>
    <property type="evidence" value="ECO:0007669"/>
    <property type="project" value="TreeGrafter"/>
</dbReference>
<comment type="similarity">
    <text evidence="3">Belongs to the glycosyl hydrolase 17 family.</text>
</comment>
<evidence type="ECO:0000256" key="1">
    <source>
        <dbReference type="ARBA" id="ARBA00000382"/>
    </source>
</evidence>
<protein>
    <recommendedName>
        <fullName evidence="4">glucan endo-1,3-beta-D-glucosidase</fullName>
        <ecNumber evidence="4">3.2.1.39</ecNumber>
    </recommendedName>
    <alternativeName>
        <fullName evidence="14">Endo-1,3-beta-glucanase btgC</fullName>
    </alternativeName>
    <alternativeName>
        <fullName evidence="13">Laminarinase btgC</fullName>
    </alternativeName>
</protein>
<dbReference type="SUPFAM" id="SSF51445">
    <property type="entry name" value="(Trans)glycosidases"/>
    <property type="match status" value="1"/>
</dbReference>
<evidence type="ECO:0000256" key="7">
    <source>
        <dbReference type="ARBA" id="ARBA00023136"/>
    </source>
</evidence>
<comment type="caution">
    <text evidence="17">The sequence shown here is derived from an EMBL/GenBank/DDBJ whole genome shotgun (WGS) entry which is preliminary data.</text>
</comment>
<dbReference type="EMBL" id="JAGFBS010000018">
    <property type="protein sequence ID" value="KAG6374351.1"/>
    <property type="molecule type" value="Genomic_DNA"/>
</dbReference>
<evidence type="ECO:0000313" key="17">
    <source>
        <dbReference type="EMBL" id="KAG6374351.1"/>
    </source>
</evidence>
<accession>A0A8I2YLY8</accession>
<dbReference type="EC" id="3.2.1.39" evidence="4"/>
<dbReference type="AlphaFoldDB" id="A0A8I2YLY8"/>
<dbReference type="PANTHER" id="PTHR16631">
    <property type="entry name" value="GLUCAN 1,3-BETA-GLUCOSIDASE"/>
    <property type="match status" value="1"/>
</dbReference>
<dbReference type="GO" id="GO:0005886">
    <property type="term" value="C:plasma membrane"/>
    <property type="evidence" value="ECO:0007669"/>
    <property type="project" value="UniProtKB-SubCell"/>
</dbReference>
<organism evidence="17 18">
    <name type="scientific">Boletus reticuloceps</name>
    <dbReference type="NCBI Taxonomy" id="495285"/>
    <lineage>
        <taxon>Eukaryota</taxon>
        <taxon>Fungi</taxon>
        <taxon>Dikarya</taxon>
        <taxon>Basidiomycota</taxon>
        <taxon>Agaricomycotina</taxon>
        <taxon>Agaricomycetes</taxon>
        <taxon>Agaricomycetidae</taxon>
        <taxon>Boletales</taxon>
        <taxon>Boletineae</taxon>
        <taxon>Boletaceae</taxon>
        <taxon>Boletoideae</taxon>
        <taxon>Boletus</taxon>
    </lineage>
</organism>
<comment type="subcellular location">
    <subcellularLocation>
        <location evidence="2">Cell membrane</location>
        <topology evidence="2">Single-pass type II membrane protein</topology>
    </subcellularLocation>
</comment>
<keyword evidence="10" id="KW-0961">Cell wall biogenesis/degradation</keyword>
<dbReference type="OrthoDB" id="68336at2759"/>
<evidence type="ECO:0000256" key="12">
    <source>
        <dbReference type="ARBA" id="ARBA00037649"/>
    </source>
</evidence>
<keyword evidence="6 17" id="KW-0378">Hydrolase</keyword>
<keyword evidence="5" id="KW-1003">Cell membrane</keyword>
<evidence type="ECO:0000256" key="8">
    <source>
        <dbReference type="ARBA" id="ARBA00023180"/>
    </source>
</evidence>
<comment type="catalytic activity">
    <reaction evidence="1">
        <text>Hydrolysis of (1-&gt;3)-beta-D-glucosidic linkages in (1-&gt;3)-beta-D-glucans.</text>
        <dbReference type="EC" id="3.2.1.39"/>
    </reaction>
</comment>
<keyword evidence="7 16" id="KW-0472">Membrane</keyword>
<sequence>MQRGDDYMMHQVPTYRGMASTPDMQSYYDDPPVQSQSGIHAPSSFHSTTDLSNPNLRDPQPSGYAEAPYMPPANSYANLEVPRNSDWLENTQRANKRSKFIVVGSVLTLAALIAAGVALGVVLSKKHSGSSSSSSGSAPPGTNPNDPSNFQKDPALKQAFWGIAYTPIGAQLPSCGATLGESMLLPPAMCAKCSTDSVVEDIQLMSQLTTNIRLYGADCNQSSLVLAAIQETKVNMSVYLGNYPSATDNGVAYERQKGEIQTAIQSYGAEHVAGITVGNEFILDYITEAGSNDPNGAAGAAAAAMLIPWIQDTRNMISSLNLGKTILVGNSDAGSYFNTKVLEAVDYGMSNVHPWFANQSIQDAPGWTYDFFTETNVDFAQTLPNTPHMFIAETGWPTNTSTLNYNPNDGPSTASVANLQYFIDHFACQATANGTQYFFFEYNDQPWQAAQYGGVEGSWGLFDANKNFKNLTIPDCSSSGS</sequence>
<feature type="region of interest" description="Disordered" evidence="15">
    <location>
        <begin position="128"/>
        <end position="151"/>
    </location>
</feature>
<feature type="transmembrane region" description="Helical" evidence="16">
    <location>
        <begin position="100"/>
        <end position="123"/>
    </location>
</feature>
<dbReference type="GO" id="GO:0000272">
    <property type="term" value="P:polysaccharide catabolic process"/>
    <property type="evidence" value="ECO:0007669"/>
    <property type="project" value="UniProtKB-KW"/>
</dbReference>
<evidence type="ECO:0000256" key="3">
    <source>
        <dbReference type="ARBA" id="ARBA00008773"/>
    </source>
</evidence>
<dbReference type="InterPro" id="IPR017853">
    <property type="entry name" value="GH"/>
</dbReference>
<evidence type="ECO:0000256" key="10">
    <source>
        <dbReference type="ARBA" id="ARBA00023316"/>
    </source>
</evidence>
<evidence type="ECO:0000256" key="6">
    <source>
        <dbReference type="ARBA" id="ARBA00022801"/>
    </source>
</evidence>
<keyword evidence="9" id="KW-0119">Carbohydrate metabolism</keyword>
<reference evidence="17" key="1">
    <citation type="submission" date="2021-03" db="EMBL/GenBank/DDBJ databases">
        <title>Evolutionary innovations through gain and loss of genes in the ectomycorrhizal Boletales.</title>
        <authorList>
            <person name="Wu G."/>
            <person name="Miyauchi S."/>
            <person name="Morin E."/>
            <person name="Yang Z.-L."/>
            <person name="Xu J."/>
            <person name="Martin F.M."/>
        </authorList>
    </citation>
    <scope>NUCLEOTIDE SEQUENCE</scope>
    <source>
        <strain evidence="17">BR01</strain>
    </source>
</reference>
<comment type="function">
    <text evidence="12">Glucanases play a role in cell expansion during growth, in cell-cell fusion during mating, and in spore release during sporulation. This enzyme may be involved in beta-glucan degradation. Active on laminarin and lichenan.</text>
</comment>
<evidence type="ECO:0000256" key="13">
    <source>
        <dbReference type="ARBA" id="ARBA00042373"/>
    </source>
</evidence>
<dbReference type="PANTHER" id="PTHR16631:SF17">
    <property type="entry name" value="GLUCAN ENDO-1,3-BETA-GLUCOSIDASE BTGC"/>
    <property type="match status" value="1"/>
</dbReference>
<keyword evidence="16" id="KW-1133">Transmembrane helix</keyword>
<dbReference type="GO" id="GO:0071555">
    <property type="term" value="P:cell wall organization"/>
    <property type="evidence" value="ECO:0007669"/>
    <property type="project" value="UniProtKB-KW"/>
</dbReference>
<dbReference type="GO" id="GO:0009986">
    <property type="term" value="C:cell surface"/>
    <property type="evidence" value="ECO:0007669"/>
    <property type="project" value="TreeGrafter"/>
</dbReference>
<evidence type="ECO:0000256" key="15">
    <source>
        <dbReference type="SAM" id="MobiDB-lite"/>
    </source>
</evidence>
<proteinExistence type="inferred from homology"/>
<name>A0A8I2YLY8_9AGAM</name>
<evidence type="ECO:0000256" key="16">
    <source>
        <dbReference type="SAM" id="Phobius"/>
    </source>
</evidence>
<dbReference type="GO" id="GO:0042973">
    <property type="term" value="F:glucan endo-1,3-beta-D-glucosidase activity"/>
    <property type="evidence" value="ECO:0007669"/>
    <property type="project" value="UniProtKB-EC"/>
</dbReference>